<dbReference type="GO" id="GO:0005737">
    <property type="term" value="C:cytoplasm"/>
    <property type="evidence" value="ECO:0000318"/>
    <property type="project" value="GO_Central"/>
</dbReference>
<evidence type="ECO:0000259" key="8">
    <source>
        <dbReference type="PROSITE" id="PS51987"/>
    </source>
</evidence>
<evidence type="ECO:0000256" key="5">
    <source>
        <dbReference type="ARBA" id="ARBA00042675"/>
    </source>
</evidence>
<evidence type="ECO:0000313" key="9">
    <source>
        <dbReference type="EnsemblMetazoa" id="XP_030843388"/>
    </source>
</evidence>
<name>A0A7M7SZS5_STRPU</name>
<comment type="subunit">
    <text evidence="3">Dodecamer. Interacts with BFSP2 and VIM.</text>
</comment>
<dbReference type="SUPFAM" id="SSF54368">
    <property type="entry name" value="Glutamine synthetase, N-terminal domain"/>
    <property type="match status" value="1"/>
</dbReference>
<dbReference type="OMA" id="FTEYAYH"/>
<evidence type="ECO:0000256" key="7">
    <source>
        <dbReference type="RuleBase" id="RU000384"/>
    </source>
</evidence>
<dbReference type="Pfam" id="PF00120">
    <property type="entry name" value="Gln-synt_C"/>
    <property type="match status" value="1"/>
</dbReference>
<dbReference type="SMART" id="SM01230">
    <property type="entry name" value="Gln-synt_C"/>
    <property type="match status" value="1"/>
</dbReference>
<dbReference type="InterPro" id="IPR036651">
    <property type="entry name" value="Gln_synt_N_sf"/>
</dbReference>
<keyword evidence="10" id="KW-1185">Reference proteome</keyword>
<dbReference type="PANTHER" id="PTHR43407">
    <property type="entry name" value="GLUTAMINE SYNTHETASE"/>
    <property type="match status" value="1"/>
</dbReference>
<dbReference type="InterPro" id="IPR014746">
    <property type="entry name" value="Gln_synth/guanido_kin_cat_dom"/>
</dbReference>
<dbReference type="FunFam" id="3.10.20.70:FF:000007">
    <property type="entry name" value="LOW QUALITY PROTEIN: lengsin"/>
    <property type="match status" value="1"/>
</dbReference>
<sequence>MDVQKIVSSFEADDIAFVRFEQTDLYGIARSRTIPARHFKEKAVKGLHFKGHLGYDPQTNFIGNSAYSAGVGKFDAVCFPDLDTYQVLPWSKRTARILIEPTYKGKLVEAQPRVVARRQLDKLTEMGYSLMSAHEHEFYLVEKESRKTIDDVVNVRSTVRLAACEDIVYTFLDGLAGVGVDVECAETEHSPGQLEITYKPAFGIRSADNAHTYKTGIKEMAVKNGFIATFMSKPYPDVSASGCHFCHSLWDSQGKTPLLYDASSHTGLTLVGEHWVAGLLEHTPAISLLMGPTINCLKRYLEAFTPSNATWGIDNRSCAVRVKLNGNEGTYLENRLGASGCNPYIALAAIVAAGMDGINRKLPLPPCVKDIDNAYNPVHIPPGTANVPTNMKEVMETLQMDDVITSALGEEFIDCFLAAKRHEILLQENNEENWEQNLFFETM</sequence>
<dbReference type="Gene3D" id="3.10.20.70">
    <property type="entry name" value="Glutamine synthetase, N-terminal domain"/>
    <property type="match status" value="1"/>
</dbReference>
<reference evidence="9" key="2">
    <citation type="submission" date="2021-01" db="UniProtKB">
        <authorList>
            <consortium name="EnsemblMetazoa"/>
        </authorList>
    </citation>
    <scope>IDENTIFICATION</scope>
</reference>
<dbReference type="EnsemblMetazoa" id="XM_030987528">
    <property type="protein sequence ID" value="XP_030843388"/>
    <property type="gene ID" value="LOC115924742"/>
</dbReference>
<dbReference type="SUPFAM" id="SSF55931">
    <property type="entry name" value="Glutamine synthetase/guanido kinase"/>
    <property type="match status" value="1"/>
</dbReference>
<accession>A0A7M7SZS5</accession>
<comment type="function">
    <text evidence="2">May act as a component of the cytoskeleton or as a chaperone for the reorganization of intermediate filament proteins during terminal differentiation in the lens. Does not seem to have enzymatic activity.</text>
</comment>
<dbReference type="OrthoDB" id="77835at2759"/>
<dbReference type="PANTHER" id="PTHR43407:SF1">
    <property type="entry name" value="LENGSIN"/>
    <property type="match status" value="1"/>
</dbReference>
<dbReference type="GO" id="GO:0016020">
    <property type="term" value="C:membrane"/>
    <property type="evidence" value="ECO:0000318"/>
    <property type="project" value="GO_Central"/>
</dbReference>
<feature type="domain" description="GS catalytic" evidence="8">
    <location>
        <begin position="112"/>
        <end position="443"/>
    </location>
</feature>
<comment type="similarity">
    <text evidence="1 6 7">Belongs to the glutamine synthetase family.</text>
</comment>
<dbReference type="GO" id="GO:0003824">
    <property type="term" value="F:catalytic activity"/>
    <property type="evidence" value="ECO:0007669"/>
    <property type="project" value="InterPro"/>
</dbReference>
<dbReference type="RefSeq" id="XP_030843388.1">
    <property type="nucleotide sequence ID" value="XM_030987528.1"/>
</dbReference>
<dbReference type="GeneID" id="115924742"/>
<organism evidence="9 10">
    <name type="scientific">Strongylocentrotus purpuratus</name>
    <name type="common">Purple sea urchin</name>
    <dbReference type="NCBI Taxonomy" id="7668"/>
    <lineage>
        <taxon>Eukaryota</taxon>
        <taxon>Metazoa</taxon>
        <taxon>Echinodermata</taxon>
        <taxon>Eleutherozoa</taxon>
        <taxon>Echinozoa</taxon>
        <taxon>Echinoidea</taxon>
        <taxon>Euechinoidea</taxon>
        <taxon>Echinacea</taxon>
        <taxon>Camarodonta</taxon>
        <taxon>Echinidea</taxon>
        <taxon>Strongylocentrotidae</taxon>
        <taxon>Strongylocentrotus</taxon>
    </lineage>
</organism>
<protein>
    <recommendedName>
        <fullName evidence="4">Lengsin</fullName>
    </recommendedName>
    <alternativeName>
        <fullName evidence="5">Glutamate-ammonia ligase domain-containing protein 1</fullName>
    </alternativeName>
</protein>
<dbReference type="FunCoup" id="A0A7M7SZS5">
    <property type="interactions" value="39"/>
</dbReference>
<evidence type="ECO:0000256" key="1">
    <source>
        <dbReference type="ARBA" id="ARBA00009897"/>
    </source>
</evidence>
<evidence type="ECO:0000256" key="6">
    <source>
        <dbReference type="PROSITE-ProRule" id="PRU01331"/>
    </source>
</evidence>
<dbReference type="Gene3D" id="3.30.590.10">
    <property type="entry name" value="Glutamine synthetase/guanido kinase, catalytic domain"/>
    <property type="match status" value="1"/>
</dbReference>
<evidence type="ECO:0000256" key="3">
    <source>
        <dbReference type="ARBA" id="ARBA00038790"/>
    </source>
</evidence>
<evidence type="ECO:0000256" key="2">
    <source>
        <dbReference type="ARBA" id="ARBA00037583"/>
    </source>
</evidence>
<dbReference type="InParanoid" id="A0A7M7SZS5"/>
<dbReference type="Proteomes" id="UP000007110">
    <property type="component" value="Unassembled WGS sequence"/>
</dbReference>
<dbReference type="KEGG" id="spu:115924742"/>
<evidence type="ECO:0000256" key="4">
    <source>
        <dbReference type="ARBA" id="ARBA00039404"/>
    </source>
</evidence>
<dbReference type="PROSITE" id="PS51987">
    <property type="entry name" value="GS_CATALYTIC"/>
    <property type="match status" value="1"/>
</dbReference>
<proteinExistence type="inferred from homology"/>
<dbReference type="InterPro" id="IPR008146">
    <property type="entry name" value="Gln_synth_cat_dom"/>
</dbReference>
<dbReference type="FunFam" id="3.30.590.10:FF:000009">
    <property type="entry name" value="Lengsin, lens protein with glutamine synthetase domain"/>
    <property type="match status" value="1"/>
</dbReference>
<dbReference type="AlphaFoldDB" id="A0A7M7SZS5"/>
<evidence type="ECO:0000313" key="10">
    <source>
        <dbReference type="Proteomes" id="UP000007110"/>
    </source>
</evidence>
<reference evidence="10" key="1">
    <citation type="submission" date="2015-02" db="EMBL/GenBank/DDBJ databases">
        <title>Genome sequencing for Strongylocentrotus purpuratus.</title>
        <authorList>
            <person name="Murali S."/>
            <person name="Liu Y."/>
            <person name="Vee V."/>
            <person name="English A."/>
            <person name="Wang M."/>
            <person name="Skinner E."/>
            <person name="Han Y."/>
            <person name="Muzny D.M."/>
            <person name="Worley K.C."/>
            <person name="Gibbs R.A."/>
        </authorList>
    </citation>
    <scope>NUCLEOTIDE SEQUENCE</scope>
</reference>